<protein>
    <submittedName>
        <fullName evidence="4">Myosin-14-like</fullName>
    </submittedName>
</protein>
<organism evidence="4 5">
    <name type="scientific">Canna indica</name>
    <name type="common">Indian-shot</name>
    <dbReference type="NCBI Taxonomy" id="4628"/>
    <lineage>
        <taxon>Eukaryota</taxon>
        <taxon>Viridiplantae</taxon>
        <taxon>Streptophyta</taxon>
        <taxon>Embryophyta</taxon>
        <taxon>Tracheophyta</taxon>
        <taxon>Spermatophyta</taxon>
        <taxon>Magnoliopsida</taxon>
        <taxon>Liliopsida</taxon>
        <taxon>Zingiberales</taxon>
        <taxon>Cannaceae</taxon>
        <taxon>Canna</taxon>
    </lineage>
</organism>
<feature type="compositionally biased region" description="Basic and acidic residues" evidence="2">
    <location>
        <begin position="111"/>
        <end position="123"/>
    </location>
</feature>
<dbReference type="PANTHER" id="PTHR43049:SF1">
    <property type="entry name" value="EARLY ENDOSOME ANTIGEN"/>
    <property type="match status" value="1"/>
</dbReference>
<dbReference type="SUPFAM" id="SSF57997">
    <property type="entry name" value="Tropomyosin"/>
    <property type="match status" value="1"/>
</dbReference>
<feature type="coiled-coil region" evidence="1">
    <location>
        <begin position="238"/>
        <end position="307"/>
    </location>
</feature>
<feature type="coiled-coil region" evidence="1">
    <location>
        <begin position="542"/>
        <end position="667"/>
    </location>
</feature>
<evidence type="ECO:0000256" key="2">
    <source>
        <dbReference type="SAM" id="MobiDB-lite"/>
    </source>
</evidence>
<gene>
    <name evidence="4" type="ORF">Cni_G03452</name>
</gene>
<evidence type="ECO:0000256" key="1">
    <source>
        <dbReference type="SAM" id="Coils"/>
    </source>
</evidence>
<evidence type="ECO:0000313" key="4">
    <source>
        <dbReference type="EMBL" id="WOK94748.1"/>
    </source>
</evidence>
<feature type="compositionally biased region" description="Basic and acidic residues" evidence="2">
    <location>
        <begin position="492"/>
        <end position="503"/>
    </location>
</feature>
<accession>A0AAQ3Q1S3</accession>
<feature type="transmembrane region" description="Helical" evidence="3">
    <location>
        <begin position="1308"/>
        <end position="1328"/>
    </location>
</feature>
<keyword evidence="3" id="KW-0812">Transmembrane</keyword>
<feature type="coiled-coil region" evidence="1">
    <location>
        <begin position="13"/>
        <end position="52"/>
    </location>
</feature>
<reference evidence="4 5" key="1">
    <citation type="submission" date="2023-10" db="EMBL/GenBank/DDBJ databases">
        <title>Chromosome-scale genome assembly provides insights into flower coloration mechanisms of Canna indica.</title>
        <authorList>
            <person name="Li C."/>
        </authorList>
    </citation>
    <scope>NUCLEOTIDE SEQUENCE [LARGE SCALE GENOMIC DNA]</scope>
    <source>
        <tissue evidence="4">Flower</tissue>
    </source>
</reference>
<feature type="coiled-coil region" evidence="1">
    <location>
        <begin position="707"/>
        <end position="825"/>
    </location>
</feature>
<keyword evidence="3" id="KW-1133">Transmembrane helix</keyword>
<keyword evidence="1" id="KW-0175">Coiled coil</keyword>
<keyword evidence="5" id="KW-1185">Reference proteome</keyword>
<feature type="coiled-coil region" evidence="1">
    <location>
        <begin position="931"/>
        <end position="972"/>
    </location>
</feature>
<sequence>MSLTEQKHSESGNSLLKSEVDIANQKLEKMNRNCEELELEQKSMSNETLEAEYKYTLLLGSLQEALTEKDIKHSELLEVKEAFARLTFELESLRKQAKDLQEELMESSNEMQKHEELSKHSGSKAELELKRALEFEKTLESTQYKVKEMEGQMDNLQKELNGLYEKIAQNQHVQGVLLRNNSVKMSTIQEKLELSRSRTLELEQKLVSKDAMINDLTLELHLHLASEGQLKANIVELESLLSASKEELQKNRMKLEETELKLEEKEQDKERIETSFKNQLLWHKATLESLQKDLSDLTREKVTLQRTVGDLNLKLSMNEELRTQLEAKLNLADQNLNKTDSLLSQALTHNKEFEQKQKYLEYDIKKVRDTATKKILELEDLVHTSKLAEDSIKKKLRESEMRLSSSEKHNMELKQQIHLTEIRCLEAESEIEELNDQVKQLTTLLRKIDEENSLSRRRFQGYENRIGQLESSLNRSFCRNTELEKELNNLLEKSAENERDTTTHEGSLQLEDEVQSSHFKSEHALREVGELEVSLETASYRKQELEQLLISTEGKFRNAEAEEKQYSSKVSALFDEIEAYQARSSSLEAVLRATNEKERKLTDTLNATIKERKNIEDLYNIKAKNLAEAENLIQILQTKLKSLGSEIESAEKELEASNLREKELVEKLRYSGEQLKDQGMALEEVTAINLEMKLQHESLMKDSEFKLKEIVLKFNQNESEVKELRENLMFLEEHRELHNDQAVQATEKAALLKAELEENAIKLISLENKVEELNQKLLESNLKAEDLLLENEAMAQANSKLWMDLETCQLKIDELNQLLDSNHEEMEENVVQLASLVKTIAKLADENTRYLELQSVTESHLKETEIQLYETIEKLKQKGSEVIDLNEKLLVLETQLRNYEEQASESAVIASSQKDKLADTLLKVQNLDAFIEKLQRNFDESKTVNEQLTRENQSLSQELSSYTTKLKDLQIEFDVAAAEKEVISIHLQSSKKEMEVIHQQLNSHWENHQLQIASDMEERDKLTEMYQKEKTELKAIIIHLKEQLHEQKNREVSLNAHVENLKVELADKSLMQDQITELEKKLLIAQKSYTELTESIRTAVEKEATLTSKLKEHISLIKERDILVQQLKNVQNEVNLVHKAIEKQKIWESRKEIESKASMNQSPALLEAKYKHGTSLEKQIEQFEQKLQHAEPQYNEKVEEENKKLAFINTELTKLRHRHGETLEPQKIEEHNKLKLANTKMEDEQVQKVATETELKDALEVKSRDLRPDSIMILCKGSKKDNDFDNHALRTTSLKLTTGVDEDPSGAMASKFILGVALVSMIIGIILGKRY</sequence>
<feature type="region of interest" description="Disordered" evidence="2">
    <location>
        <begin position="492"/>
        <end position="514"/>
    </location>
</feature>
<name>A0AAQ3Q1S3_9LILI</name>
<dbReference type="PANTHER" id="PTHR43049">
    <property type="entry name" value="EARLY ENDOSOME ANTIGEN"/>
    <property type="match status" value="1"/>
</dbReference>
<dbReference type="EMBL" id="CP136890">
    <property type="protein sequence ID" value="WOK94748.1"/>
    <property type="molecule type" value="Genomic_DNA"/>
</dbReference>
<feature type="region of interest" description="Disordered" evidence="2">
    <location>
        <begin position="101"/>
        <end position="123"/>
    </location>
</feature>
<keyword evidence="3" id="KW-0472">Membrane</keyword>
<evidence type="ECO:0000256" key="3">
    <source>
        <dbReference type="SAM" id="Phobius"/>
    </source>
</evidence>
<evidence type="ECO:0000313" key="5">
    <source>
        <dbReference type="Proteomes" id="UP001327560"/>
    </source>
</evidence>
<dbReference type="Proteomes" id="UP001327560">
    <property type="component" value="Chromosome 1"/>
</dbReference>
<proteinExistence type="predicted"/>